<evidence type="ECO:0000313" key="11">
    <source>
        <dbReference type="Proteomes" id="UP001314241"/>
    </source>
</evidence>
<evidence type="ECO:0000256" key="2">
    <source>
        <dbReference type="ARBA" id="ARBA00005660"/>
    </source>
</evidence>
<evidence type="ECO:0000256" key="7">
    <source>
        <dbReference type="ARBA" id="ARBA00022989"/>
    </source>
</evidence>
<comment type="caution">
    <text evidence="10">The sequence shown here is derived from an EMBL/GenBank/DDBJ whole genome shotgun (WGS) entry which is preliminary data.</text>
</comment>
<dbReference type="EMBL" id="CAWVOH010000003">
    <property type="protein sequence ID" value="CAK8054715.1"/>
    <property type="molecule type" value="Genomic_DNA"/>
</dbReference>
<gene>
    <name evidence="9" type="primary">ecfT</name>
    <name evidence="10" type="ORF">R54876_GBNLAHCA_01290</name>
</gene>
<dbReference type="HAMAP" id="MF_01461">
    <property type="entry name" value="EcfT"/>
    <property type="match status" value="1"/>
</dbReference>
<feature type="transmembrane region" description="Helical" evidence="9">
    <location>
        <begin position="151"/>
        <end position="171"/>
    </location>
</feature>
<dbReference type="InterPro" id="IPR024919">
    <property type="entry name" value="EcfT"/>
</dbReference>
<feature type="transmembrane region" description="Helical" evidence="9">
    <location>
        <begin position="246"/>
        <end position="266"/>
    </location>
</feature>
<feature type="transmembrane region" description="Helical" evidence="9">
    <location>
        <begin position="25"/>
        <end position="52"/>
    </location>
</feature>
<comment type="subcellular location">
    <subcellularLocation>
        <location evidence="1 9">Cell membrane</location>
        <topology evidence="1 9">Multi-pass membrane protein</topology>
    </subcellularLocation>
</comment>
<proteinExistence type="inferred from homology"/>
<name>A0ABM9N663_9LACO</name>
<dbReference type="Pfam" id="PF02361">
    <property type="entry name" value="CbiQ"/>
    <property type="match status" value="1"/>
</dbReference>
<evidence type="ECO:0000256" key="3">
    <source>
        <dbReference type="ARBA" id="ARBA00014042"/>
    </source>
</evidence>
<evidence type="ECO:0000256" key="8">
    <source>
        <dbReference type="ARBA" id="ARBA00023136"/>
    </source>
</evidence>
<keyword evidence="8 9" id="KW-0472">Membrane</keyword>
<dbReference type="PANTHER" id="PTHR33514">
    <property type="entry name" value="PROTEIN ABCI12, CHLOROPLASTIC"/>
    <property type="match status" value="1"/>
</dbReference>
<evidence type="ECO:0000313" key="10">
    <source>
        <dbReference type="EMBL" id="CAK8054715.1"/>
    </source>
</evidence>
<feature type="transmembrane region" description="Helical" evidence="9">
    <location>
        <begin position="72"/>
        <end position="94"/>
    </location>
</feature>
<evidence type="ECO:0000256" key="4">
    <source>
        <dbReference type="ARBA" id="ARBA00022448"/>
    </source>
</evidence>
<keyword evidence="5 9" id="KW-1003">Cell membrane</keyword>
<evidence type="ECO:0000256" key="1">
    <source>
        <dbReference type="ARBA" id="ARBA00004651"/>
    </source>
</evidence>
<comment type="similarity">
    <text evidence="2 9">Belongs to the energy-coupling factor EcfT family.</text>
</comment>
<keyword evidence="7 9" id="KW-1133">Transmembrane helix</keyword>
<comment type="function">
    <text evidence="9">Transmembrane (T) component of an energy-coupling factor (ECF) ABC-transporter complex. Unlike classic ABC transporters this ECF transporter provides the energy necessary to transport a number of different substrates.</text>
</comment>
<comment type="subunit">
    <text evidence="9">Forms a stable energy-coupling factor (ECF) transporter complex composed of 2 membrane-embedded substrate-binding proteins (S component), 2 ATP-binding proteins (A component) and 2 transmembrane proteins (T component).</text>
</comment>
<organism evidence="10 11">
    <name type="scientific">Eupransor demetentiae</name>
    <dbReference type="NCBI Taxonomy" id="3109584"/>
    <lineage>
        <taxon>Bacteria</taxon>
        <taxon>Bacillati</taxon>
        <taxon>Bacillota</taxon>
        <taxon>Bacilli</taxon>
        <taxon>Lactobacillales</taxon>
        <taxon>Lactobacillaceae</taxon>
        <taxon>Eupransor</taxon>
    </lineage>
</organism>
<evidence type="ECO:0000256" key="6">
    <source>
        <dbReference type="ARBA" id="ARBA00022692"/>
    </source>
</evidence>
<accession>A0ABM9N663</accession>
<dbReference type="RefSeq" id="WP_349642264.1">
    <property type="nucleotide sequence ID" value="NZ_CAWVOH010000003.1"/>
</dbReference>
<evidence type="ECO:0000256" key="9">
    <source>
        <dbReference type="HAMAP-Rule" id="MF_01461"/>
    </source>
</evidence>
<dbReference type="Proteomes" id="UP001314241">
    <property type="component" value="Unassembled WGS sequence"/>
</dbReference>
<evidence type="ECO:0000256" key="5">
    <source>
        <dbReference type="ARBA" id="ARBA00022475"/>
    </source>
</evidence>
<dbReference type="InterPro" id="IPR003339">
    <property type="entry name" value="ABC/ECF_trnsptr_transmembrane"/>
</dbReference>
<keyword evidence="4 9" id="KW-0813">Transport</keyword>
<keyword evidence="11" id="KW-1185">Reference proteome</keyword>
<sequence>MNSIVIGRYIPGNSWIHRLDPRTKIVLTFVYIFALLFANSWASYGVATLFLLLTLYLTKQPWSLYWQGIRPILGLIVFTVILQIFFTAGTPILFQWGWLKITQPGLLNAVLVVIRFVLIILMSTVMTLTTAPTSIASALESLLAPLKKVKVPVAELALMLSIALRFVPLLMDETVKVMNAQKSRGMSFSTGGLIKRAKAIVPLLIPLFVGALQRALDLANAMEVRGFKDPEQRTRYRVLKYGKLDYQAAIAMLIFLIIFVTARLIWG</sequence>
<reference evidence="10 11" key="1">
    <citation type="submission" date="2024-01" db="EMBL/GenBank/DDBJ databases">
        <authorList>
            <person name="Botero Cardona J."/>
        </authorList>
    </citation>
    <scope>NUCLEOTIDE SEQUENCE [LARGE SCALE GENOMIC DNA]</scope>
    <source>
        <strain evidence="10 11">LMG 33000</strain>
    </source>
</reference>
<keyword evidence="6 9" id="KW-0812">Transmembrane</keyword>
<feature type="transmembrane region" description="Helical" evidence="9">
    <location>
        <begin position="106"/>
        <end position="131"/>
    </location>
</feature>
<dbReference type="PANTHER" id="PTHR33514:SF13">
    <property type="entry name" value="PROTEIN ABCI12, CHLOROPLASTIC"/>
    <property type="match status" value="1"/>
</dbReference>
<dbReference type="CDD" id="cd16914">
    <property type="entry name" value="EcfT"/>
    <property type="match status" value="1"/>
</dbReference>
<protein>
    <recommendedName>
        <fullName evidence="3 9">Energy-coupling factor transporter transmembrane protein EcfT</fullName>
        <shortName evidence="9">ECF transporter T component EcfT</shortName>
    </recommendedName>
</protein>